<dbReference type="PROSITE" id="PS51767">
    <property type="entry name" value="PEPTIDASE_A1"/>
    <property type="match status" value="1"/>
</dbReference>
<dbReference type="InterPro" id="IPR033121">
    <property type="entry name" value="PEPTIDASE_A1"/>
</dbReference>
<protein>
    <submittedName>
        <fullName evidence="4">Aspartic peptidase domain-containing protein</fullName>
    </submittedName>
</protein>
<evidence type="ECO:0000259" key="3">
    <source>
        <dbReference type="PROSITE" id="PS51767"/>
    </source>
</evidence>
<dbReference type="AlphaFoldDB" id="A0AA40K388"/>
<sequence>MRPLVPLFLAAAAQAAGTFQVLWTTDSSGDPDDANAVFGPDGPWQAIYVGVGSSGESRPMWPSGGGTTMALTQLPGGAGSIANSSTALRSNVSMASSDDWFSSIFVGDEPSGFGVVDTVDIIQKVNGQHSQVNTTIVAVETWPVNFANNSTYSARVGILGLGPSADKRLGSLAVPAGILSDLKSRGDIASLSFGLHIGSVPFKQRGSLVLGGHERNRALGPVGVFRYDTTESAPLLLLLDVLLGTHIGGSPFSPPISETTEHSSTSVWRGVGDNFRADEITKRVGGKPGSAVIMVNPAAPYMYLPPGTCEAAAAHLPVTFSPELNLFLWDTSSAAYGRIINSPSYLAFVFADRTATNITIKVPFHLLNLTLEAPLVATPTQYFPCRPLDSAYGFWMLGRAFLQAAFLGVDYERNLTYLAQAPGPDMEQSVLVERPAGREGLESNPIEEWESSWMKRWTVLAANEEFLAEQNGNGNGNGLGVGATVGVVMGVLAFVVAACVGGWYWWKTKRGGEGITMVPGQEEPKEEWARGYQGFAEVDGGDRPVEVPPKMMVHEMEAPHVTHEAPGNGEFWGEGGHAPKGQGS</sequence>
<evidence type="ECO:0000256" key="1">
    <source>
        <dbReference type="SAM" id="Phobius"/>
    </source>
</evidence>
<accession>A0AA40K388</accession>
<organism evidence="4 5">
    <name type="scientific">Schizothecium vesticola</name>
    <dbReference type="NCBI Taxonomy" id="314040"/>
    <lineage>
        <taxon>Eukaryota</taxon>
        <taxon>Fungi</taxon>
        <taxon>Dikarya</taxon>
        <taxon>Ascomycota</taxon>
        <taxon>Pezizomycotina</taxon>
        <taxon>Sordariomycetes</taxon>
        <taxon>Sordariomycetidae</taxon>
        <taxon>Sordariales</taxon>
        <taxon>Schizotheciaceae</taxon>
        <taxon>Schizothecium</taxon>
    </lineage>
</organism>
<dbReference type="Gene3D" id="2.40.70.10">
    <property type="entry name" value="Acid Proteases"/>
    <property type="match status" value="2"/>
</dbReference>
<proteinExistence type="predicted"/>
<comment type="caution">
    <text evidence="4">The sequence shown here is derived from an EMBL/GenBank/DDBJ whole genome shotgun (WGS) entry which is preliminary data.</text>
</comment>
<feature type="signal peptide" evidence="2">
    <location>
        <begin position="1"/>
        <end position="15"/>
    </location>
</feature>
<keyword evidence="1" id="KW-1133">Transmembrane helix</keyword>
<feature type="chain" id="PRO_5041343499" evidence="2">
    <location>
        <begin position="16"/>
        <end position="584"/>
    </location>
</feature>
<dbReference type="EMBL" id="JAUKUD010000005">
    <property type="protein sequence ID" value="KAK0744062.1"/>
    <property type="molecule type" value="Genomic_DNA"/>
</dbReference>
<keyword evidence="5" id="KW-1185">Reference proteome</keyword>
<evidence type="ECO:0000313" key="4">
    <source>
        <dbReference type="EMBL" id="KAK0744062.1"/>
    </source>
</evidence>
<keyword evidence="1" id="KW-0472">Membrane</keyword>
<dbReference type="Proteomes" id="UP001172155">
    <property type="component" value="Unassembled WGS sequence"/>
</dbReference>
<gene>
    <name evidence="4" type="ORF">B0T18DRAFT_416463</name>
</gene>
<reference evidence="4" key="1">
    <citation type="submission" date="2023-06" db="EMBL/GenBank/DDBJ databases">
        <title>Genome-scale phylogeny and comparative genomics of the fungal order Sordariales.</title>
        <authorList>
            <consortium name="Lawrence Berkeley National Laboratory"/>
            <person name="Hensen N."/>
            <person name="Bonometti L."/>
            <person name="Westerberg I."/>
            <person name="Brannstrom I.O."/>
            <person name="Guillou S."/>
            <person name="Cros-Aarteil S."/>
            <person name="Calhoun S."/>
            <person name="Haridas S."/>
            <person name="Kuo A."/>
            <person name="Mondo S."/>
            <person name="Pangilinan J."/>
            <person name="Riley R."/>
            <person name="LaButti K."/>
            <person name="Andreopoulos B."/>
            <person name="Lipzen A."/>
            <person name="Chen C."/>
            <person name="Yanf M."/>
            <person name="Daum C."/>
            <person name="Ng V."/>
            <person name="Clum A."/>
            <person name="Steindorff A."/>
            <person name="Ohm R."/>
            <person name="Martin F."/>
            <person name="Silar P."/>
            <person name="Natvig D."/>
            <person name="Lalanne C."/>
            <person name="Gautier V."/>
            <person name="Ament-velasquez S.L."/>
            <person name="Kruys A."/>
            <person name="Hutchinson M.I."/>
            <person name="Powell A.J."/>
            <person name="Barry K."/>
            <person name="Miller A.N."/>
            <person name="Grigoriev I.V."/>
            <person name="Debuchy R."/>
            <person name="Gladieux P."/>
            <person name="Thoren M.H."/>
            <person name="Johannesson H."/>
        </authorList>
    </citation>
    <scope>NUCLEOTIDE SEQUENCE</scope>
    <source>
        <strain evidence="4">SMH3187-1</strain>
    </source>
</reference>
<feature type="transmembrane region" description="Helical" evidence="1">
    <location>
        <begin position="479"/>
        <end position="506"/>
    </location>
</feature>
<evidence type="ECO:0000313" key="5">
    <source>
        <dbReference type="Proteomes" id="UP001172155"/>
    </source>
</evidence>
<name>A0AA40K388_9PEZI</name>
<evidence type="ECO:0000256" key="2">
    <source>
        <dbReference type="SAM" id="SignalP"/>
    </source>
</evidence>
<keyword evidence="1" id="KW-0812">Transmembrane</keyword>
<feature type="domain" description="Peptidase A1" evidence="3">
    <location>
        <begin position="45"/>
        <end position="419"/>
    </location>
</feature>
<dbReference type="SUPFAM" id="SSF50630">
    <property type="entry name" value="Acid proteases"/>
    <property type="match status" value="1"/>
</dbReference>
<dbReference type="InterPro" id="IPR021109">
    <property type="entry name" value="Peptidase_aspartic_dom_sf"/>
</dbReference>
<keyword evidence="2" id="KW-0732">Signal</keyword>